<dbReference type="Pfam" id="PF00795">
    <property type="entry name" value="CN_hydrolase"/>
    <property type="match status" value="1"/>
</dbReference>
<comment type="subcellular location">
    <subcellularLocation>
        <location evidence="1 8">Cell membrane</location>
        <topology evidence="1 8">Multi-pass membrane protein</topology>
    </subcellularLocation>
</comment>
<keyword evidence="11" id="KW-1185">Reference proteome</keyword>
<dbReference type="Gene3D" id="3.60.110.10">
    <property type="entry name" value="Carbon-nitrogen hydrolase"/>
    <property type="match status" value="1"/>
</dbReference>
<dbReference type="GO" id="GO:0016410">
    <property type="term" value="F:N-acyltransferase activity"/>
    <property type="evidence" value="ECO:0007669"/>
    <property type="project" value="UniProtKB-UniRule"/>
</dbReference>
<dbReference type="HAMAP" id="MF_01148">
    <property type="entry name" value="Lnt"/>
    <property type="match status" value="1"/>
</dbReference>
<comment type="pathway">
    <text evidence="8">Protein modification; lipoprotein biosynthesis (N-acyl transfer).</text>
</comment>
<comment type="function">
    <text evidence="8">Catalyzes the phospholipid dependent N-acylation of the N-terminal cysteine of apolipoprotein, the last step in lipoprotein maturation.</text>
</comment>
<keyword evidence="6 8" id="KW-0472">Membrane</keyword>
<dbReference type="InterPro" id="IPR004563">
    <property type="entry name" value="Apolipo_AcylTrfase"/>
</dbReference>
<dbReference type="EMBL" id="BMHA01000003">
    <property type="protein sequence ID" value="GGI04719.1"/>
    <property type="molecule type" value="Genomic_DNA"/>
</dbReference>
<reference evidence="10" key="2">
    <citation type="submission" date="2020-09" db="EMBL/GenBank/DDBJ databases">
        <authorList>
            <person name="Sun Q."/>
            <person name="Zhou Y."/>
        </authorList>
    </citation>
    <scope>NUCLEOTIDE SEQUENCE</scope>
    <source>
        <strain evidence="10">CGMCC 1.14988</strain>
    </source>
</reference>
<dbReference type="InterPro" id="IPR009100">
    <property type="entry name" value="AcylCoA_DH/oxidase_NM_dom_sf"/>
</dbReference>
<keyword evidence="5 8" id="KW-1133">Transmembrane helix</keyword>
<evidence type="ECO:0000313" key="10">
    <source>
        <dbReference type="EMBL" id="GGI04719.1"/>
    </source>
</evidence>
<sequence length="522" mass="56655">MLAAASGLAVVAAHPPLGWWWTSFLAPVLLLAAIDVDAADAADRERRPRAFRLGLLMGLATFLPMLSWLVLPAGFVGWALLSAVQAGFFGLLALAVRPWLRSRWLPLIVAVAWTGVDAWRAIWPLNGFEWGAIAYAHVEGSWLLPVARITGGRGITFFVVLVGAAGYAVARTTLAGLRAREEGPVEYAVTPARAPVAVLLGALLLSVLVTIEPPASSGSLDVLAVQGNDIRHWEEDVTDASFRITSQLRDQTVAATAGGPPPDLTVWPEASIDTDPFSDRGAHFLPLLEEAASSSRHLLAGMNIDGPDPRTGFWRTQLLVDTDARAVGRYDKRRVVPFGEYIPMRTYLEWFPPLRQIPRDILPHPEPHVVTVDDVPVAVLICFETLFQDINRTNVLAGDEPAQLIVTATTDASYGESAQPDQHLAQSRLRAVETGRWVVHAALSGASAFVDPHGGVEQVTDLFTQATIRRQVPLVTGTTPYLLVGDVVGWITRVGVLGLLGFPLWSRLRRRPDVRESVEVDG</sequence>
<dbReference type="SUPFAM" id="SSF56645">
    <property type="entry name" value="Acyl-CoA dehydrogenase NM domain-like"/>
    <property type="match status" value="1"/>
</dbReference>
<dbReference type="CDD" id="cd07571">
    <property type="entry name" value="ALP_N-acyl_transferase"/>
    <property type="match status" value="1"/>
</dbReference>
<comment type="catalytic activity">
    <reaction evidence="8">
        <text>N-terminal S-1,2-diacyl-sn-glyceryl-L-cysteinyl-[lipoprotein] + a glycerophospholipid = N-acyl-S-1,2-diacyl-sn-glyceryl-L-cysteinyl-[lipoprotein] + a 2-acyl-sn-glycero-3-phospholipid + H(+)</text>
        <dbReference type="Rhea" id="RHEA:48228"/>
        <dbReference type="Rhea" id="RHEA-COMP:14681"/>
        <dbReference type="Rhea" id="RHEA-COMP:14684"/>
        <dbReference type="ChEBI" id="CHEBI:15378"/>
        <dbReference type="ChEBI" id="CHEBI:136912"/>
        <dbReference type="ChEBI" id="CHEBI:140656"/>
        <dbReference type="ChEBI" id="CHEBI:140657"/>
        <dbReference type="ChEBI" id="CHEBI:140660"/>
        <dbReference type="EC" id="2.3.1.269"/>
    </reaction>
</comment>
<protein>
    <recommendedName>
        <fullName evidence="8">Apolipoprotein N-acyltransferase</fullName>
        <shortName evidence="8">ALP N-acyltransferase</shortName>
        <ecNumber evidence="8">2.3.1.269</ecNumber>
    </recommendedName>
</protein>
<dbReference type="InterPro" id="IPR003010">
    <property type="entry name" value="C-N_Hydrolase"/>
</dbReference>
<organism evidence="10 11">
    <name type="scientific">Egicoccus halophilus</name>
    <dbReference type="NCBI Taxonomy" id="1670830"/>
    <lineage>
        <taxon>Bacteria</taxon>
        <taxon>Bacillati</taxon>
        <taxon>Actinomycetota</taxon>
        <taxon>Nitriliruptoria</taxon>
        <taxon>Egicoccales</taxon>
        <taxon>Egicoccaceae</taxon>
        <taxon>Egicoccus</taxon>
    </lineage>
</organism>
<dbReference type="PANTHER" id="PTHR38686">
    <property type="entry name" value="APOLIPOPROTEIN N-ACYLTRANSFERASE"/>
    <property type="match status" value="1"/>
</dbReference>
<reference evidence="10" key="1">
    <citation type="journal article" date="2014" name="Int. J. Syst. Evol. Microbiol.">
        <title>Complete genome sequence of Corynebacterium casei LMG S-19264T (=DSM 44701T), isolated from a smear-ripened cheese.</title>
        <authorList>
            <consortium name="US DOE Joint Genome Institute (JGI-PGF)"/>
            <person name="Walter F."/>
            <person name="Albersmeier A."/>
            <person name="Kalinowski J."/>
            <person name="Ruckert C."/>
        </authorList>
    </citation>
    <scope>NUCLEOTIDE SEQUENCE</scope>
    <source>
        <strain evidence="10">CGMCC 1.14988</strain>
    </source>
</reference>
<feature type="transmembrane region" description="Helical" evidence="8">
    <location>
        <begin position="18"/>
        <end position="38"/>
    </location>
</feature>
<evidence type="ECO:0000256" key="8">
    <source>
        <dbReference type="HAMAP-Rule" id="MF_01148"/>
    </source>
</evidence>
<dbReference type="UniPathway" id="UPA00666"/>
<dbReference type="GO" id="GO:0005886">
    <property type="term" value="C:plasma membrane"/>
    <property type="evidence" value="ECO:0007669"/>
    <property type="project" value="UniProtKB-SubCell"/>
</dbReference>
<feature type="transmembrane region" description="Helical" evidence="8">
    <location>
        <begin position="75"/>
        <end position="96"/>
    </location>
</feature>
<proteinExistence type="inferred from homology"/>
<dbReference type="Pfam" id="PF20154">
    <property type="entry name" value="LNT_N"/>
    <property type="match status" value="1"/>
</dbReference>
<evidence type="ECO:0000259" key="9">
    <source>
        <dbReference type="PROSITE" id="PS50263"/>
    </source>
</evidence>
<keyword evidence="7 8" id="KW-0012">Acyltransferase</keyword>
<dbReference type="GO" id="GO:0016627">
    <property type="term" value="F:oxidoreductase activity, acting on the CH-CH group of donors"/>
    <property type="evidence" value="ECO:0007669"/>
    <property type="project" value="InterPro"/>
</dbReference>
<comment type="similarity">
    <text evidence="8">Belongs to the CN hydrolase family. Apolipoprotein N-acyltransferase subfamily.</text>
</comment>
<dbReference type="PROSITE" id="PS50263">
    <property type="entry name" value="CN_HYDROLASE"/>
    <property type="match status" value="1"/>
</dbReference>
<feature type="domain" description="CN hydrolase" evidence="9">
    <location>
        <begin position="220"/>
        <end position="474"/>
    </location>
</feature>
<keyword evidence="4 8" id="KW-0812">Transmembrane</keyword>
<dbReference type="SUPFAM" id="SSF56317">
    <property type="entry name" value="Carbon-nitrogen hydrolase"/>
    <property type="match status" value="1"/>
</dbReference>
<feature type="transmembrane region" description="Helical" evidence="8">
    <location>
        <begin position="103"/>
        <end position="122"/>
    </location>
</feature>
<name>A0A8J3ET89_9ACTN</name>
<dbReference type="NCBIfam" id="TIGR00546">
    <property type="entry name" value="lnt"/>
    <property type="match status" value="1"/>
</dbReference>
<comment type="caution">
    <text evidence="10">The sequence shown here is derived from an EMBL/GenBank/DDBJ whole genome shotgun (WGS) entry which is preliminary data.</text>
</comment>
<evidence type="ECO:0000256" key="6">
    <source>
        <dbReference type="ARBA" id="ARBA00023136"/>
    </source>
</evidence>
<dbReference type="GO" id="GO:0042158">
    <property type="term" value="P:lipoprotein biosynthetic process"/>
    <property type="evidence" value="ECO:0007669"/>
    <property type="project" value="UniProtKB-UniRule"/>
</dbReference>
<evidence type="ECO:0000256" key="7">
    <source>
        <dbReference type="ARBA" id="ARBA00023315"/>
    </source>
</evidence>
<evidence type="ECO:0000256" key="4">
    <source>
        <dbReference type="ARBA" id="ARBA00022692"/>
    </source>
</evidence>
<dbReference type="InterPro" id="IPR045378">
    <property type="entry name" value="LNT_N"/>
</dbReference>
<dbReference type="RefSeq" id="WP_130649755.1">
    <property type="nucleotide sequence ID" value="NZ_BMHA01000003.1"/>
</dbReference>
<feature type="transmembrane region" description="Helical" evidence="8">
    <location>
        <begin position="142"/>
        <end position="170"/>
    </location>
</feature>
<dbReference type="OrthoDB" id="9804277at2"/>
<evidence type="ECO:0000256" key="3">
    <source>
        <dbReference type="ARBA" id="ARBA00022679"/>
    </source>
</evidence>
<feature type="transmembrane region" description="Helical" evidence="8">
    <location>
        <begin position="50"/>
        <end position="69"/>
    </location>
</feature>
<evidence type="ECO:0000256" key="2">
    <source>
        <dbReference type="ARBA" id="ARBA00022475"/>
    </source>
</evidence>
<keyword evidence="3 8" id="KW-0808">Transferase</keyword>
<evidence type="ECO:0000256" key="1">
    <source>
        <dbReference type="ARBA" id="ARBA00004651"/>
    </source>
</evidence>
<dbReference type="Proteomes" id="UP000650511">
    <property type="component" value="Unassembled WGS sequence"/>
</dbReference>
<dbReference type="InterPro" id="IPR036526">
    <property type="entry name" value="C-N_Hydrolase_sf"/>
</dbReference>
<dbReference type="PANTHER" id="PTHR38686:SF1">
    <property type="entry name" value="APOLIPOPROTEIN N-ACYLTRANSFERASE"/>
    <property type="match status" value="1"/>
</dbReference>
<dbReference type="AlphaFoldDB" id="A0A8J3ET89"/>
<accession>A0A8J3ET89</accession>
<gene>
    <name evidence="8 10" type="primary">lnt</name>
    <name evidence="10" type="ORF">GCM10011354_10500</name>
</gene>
<feature type="transmembrane region" description="Helical" evidence="8">
    <location>
        <begin position="191"/>
        <end position="211"/>
    </location>
</feature>
<dbReference type="EC" id="2.3.1.269" evidence="8"/>
<evidence type="ECO:0000313" key="11">
    <source>
        <dbReference type="Proteomes" id="UP000650511"/>
    </source>
</evidence>
<keyword evidence="2 8" id="KW-1003">Cell membrane</keyword>
<evidence type="ECO:0000256" key="5">
    <source>
        <dbReference type="ARBA" id="ARBA00022989"/>
    </source>
</evidence>